<dbReference type="InterPro" id="IPR031330">
    <property type="entry name" value="Gly_Hdrlase_35_cat"/>
</dbReference>
<dbReference type="Proteomes" id="UP001219568">
    <property type="component" value="Unassembled WGS sequence"/>
</dbReference>
<reference evidence="2" key="1">
    <citation type="journal article" date="2023" name="IMA Fungus">
        <title>Comparative genomic study of the Penicillium genus elucidates a diverse pangenome and 15 lateral gene transfer events.</title>
        <authorList>
            <person name="Petersen C."/>
            <person name="Sorensen T."/>
            <person name="Nielsen M.R."/>
            <person name="Sondergaard T.E."/>
            <person name="Sorensen J.L."/>
            <person name="Fitzpatrick D.A."/>
            <person name="Frisvad J.C."/>
            <person name="Nielsen K.L."/>
        </authorList>
    </citation>
    <scope>NUCLEOTIDE SEQUENCE</scope>
    <source>
        <strain evidence="2">IBT 15450</strain>
    </source>
</reference>
<dbReference type="EMBL" id="JAQJZL010000015">
    <property type="protein sequence ID" value="KAJ6027071.1"/>
    <property type="molecule type" value="Genomic_DNA"/>
</dbReference>
<gene>
    <name evidence="2" type="ORF">N7460_011888</name>
</gene>
<dbReference type="AlphaFoldDB" id="A0AAD6N3Y3"/>
<dbReference type="InterPro" id="IPR017853">
    <property type="entry name" value="GH"/>
</dbReference>
<keyword evidence="3" id="KW-1185">Reference proteome</keyword>
<evidence type="ECO:0000259" key="1">
    <source>
        <dbReference type="Pfam" id="PF01301"/>
    </source>
</evidence>
<sequence>MISTAKTPHLHKVGNTWELLVDGKPYLILGAELHNSSMSSAHYMDTVWQNLTDMGINTVLGSVTWEDIEPEEGRLAFTSWMRLSQGQ</sequence>
<feature type="domain" description="Glycoside hydrolase 35 catalytic" evidence="1">
    <location>
        <begin position="18"/>
        <end position="79"/>
    </location>
</feature>
<name>A0AAD6N3Y3_PENCN</name>
<protein>
    <recommendedName>
        <fullName evidence="1">Glycoside hydrolase 35 catalytic domain-containing protein</fullName>
    </recommendedName>
</protein>
<comment type="caution">
    <text evidence="2">The sequence shown here is derived from an EMBL/GenBank/DDBJ whole genome shotgun (WGS) entry which is preliminary data.</text>
</comment>
<dbReference type="Gene3D" id="3.20.20.80">
    <property type="entry name" value="Glycosidases"/>
    <property type="match status" value="1"/>
</dbReference>
<accession>A0AAD6N3Y3</accession>
<dbReference type="SUPFAM" id="SSF51445">
    <property type="entry name" value="(Trans)glycosidases"/>
    <property type="match status" value="1"/>
</dbReference>
<dbReference type="Pfam" id="PF01301">
    <property type="entry name" value="Glyco_hydro_35"/>
    <property type="match status" value="1"/>
</dbReference>
<evidence type="ECO:0000313" key="3">
    <source>
        <dbReference type="Proteomes" id="UP001219568"/>
    </source>
</evidence>
<evidence type="ECO:0000313" key="2">
    <source>
        <dbReference type="EMBL" id="KAJ6027071.1"/>
    </source>
</evidence>
<reference evidence="2" key="2">
    <citation type="submission" date="2023-01" db="EMBL/GenBank/DDBJ databases">
        <authorList>
            <person name="Petersen C."/>
        </authorList>
    </citation>
    <scope>NUCLEOTIDE SEQUENCE</scope>
    <source>
        <strain evidence="2">IBT 15450</strain>
    </source>
</reference>
<organism evidence="2 3">
    <name type="scientific">Penicillium canescens</name>
    <dbReference type="NCBI Taxonomy" id="5083"/>
    <lineage>
        <taxon>Eukaryota</taxon>
        <taxon>Fungi</taxon>
        <taxon>Dikarya</taxon>
        <taxon>Ascomycota</taxon>
        <taxon>Pezizomycotina</taxon>
        <taxon>Eurotiomycetes</taxon>
        <taxon>Eurotiomycetidae</taxon>
        <taxon>Eurotiales</taxon>
        <taxon>Aspergillaceae</taxon>
        <taxon>Penicillium</taxon>
    </lineage>
</organism>
<proteinExistence type="predicted"/>